<keyword evidence="2" id="KW-1185">Reference proteome</keyword>
<reference evidence="1" key="1">
    <citation type="submission" date="2024-03" db="EMBL/GenBank/DDBJ databases">
        <title>Novel Streptomyces species of biotechnological and ecological value are a feature of Machair soil.</title>
        <authorList>
            <person name="Prole J.R."/>
            <person name="Goodfellow M."/>
            <person name="Allenby N."/>
            <person name="Ward A.C."/>
        </authorList>
    </citation>
    <scope>NUCLEOTIDE SEQUENCE</scope>
    <source>
        <strain evidence="1">MS2.AVA.5</strain>
    </source>
</reference>
<evidence type="ECO:0000313" key="2">
    <source>
        <dbReference type="Proteomes" id="UP001377168"/>
    </source>
</evidence>
<accession>A0ACC6PPW8</accession>
<dbReference type="Proteomes" id="UP001377168">
    <property type="component" value="Unassembled WGS sequence"/>
</dbReference>
<evidence type="ECO:0000313" key="1">
    <source>
        <dbReference type="EMBL" id="MEJ8633487.1"/>
    </source>
</evidence>
<comment type="caution">
    <text evidence="1">The sequence shown here is derived from an EMBL/GenBank/DDBJ whole genome shotgun (WGS) entry which is preliminary data.</text>
</comment>
<organism evidence="1 2">
    <name type="scientific">Streptomyces achmelvichensis</name>
    <dbReference type="NCBI Taxonomy" id="3134111"/>
    <lineage>
        <taxon>Bacteria</taxon>
        <taxon>Bacillati</taxon>
        <taxon>Actinomycetota</taxon>
        <taxon>Actinomycetes</taxon>
        <taxon>Kitasatosporales</taxon>
        <taxon>Streptomycetaceae</taxon>
        <taxon>Streptomyces</taxon>
    </lineage>
</organism>
<name>A0ACC6PPW8_9ACTN</name>
<protein>
    <submittedName>
        <fullName evidence="1">Uncharacterized protein</fullName>
    </submittedName>
</protein>
<gene>
    <name evidence="1" type="ORF">WKI67_08765</name>
</gene>
<proteinExistence type="predicted"/>
<sequence length="189" mass="19411">MTWNQQPTAPYQAVAPTPKPGWARKRVIIPSAVGLFFFGVVVGSAGGETKTTSTAANPAPTVTATVTAKAAEPAVAEAAPPATKTTAPKTAAPKTTAPKAVVAPPDGKAPAEERAKVLDFVGMGLQEAQDSAQAEGFFLLTSHDSTGAGRMQVFDRNWKVCSQSVGAGRTVDVGTELDFGTVKLTESCP</sequence>
<dbReference type="EMBL" id="JBBKAJ010000022">
    <property type="protein sequence ID" value="MEJ8633487.1"/>
    <property type="molecule type" value="Genomic_DNA"/>
</dbReference>